<evidence type="ECO:0000256" key="1">
    <source>
        <dbReference type="SAM" id="MobiDB-lite"/>
    </source>
</evidence>
<name>A0A3L6S5K3_PANMI</name>
<proteinExistence type="predicted"/>
<feature type="region of interest" description="Disordered" evidence="1">
    <location>
        <begin position="303"/>
        <end position="322"/>
    </location>
</feature>
<protein>
    <submittedName>
        <fullName evidence="2">Uncharacterized protein</fullName>
    </submittedName>
</protein>
<organism evidence="2 3">
    <name type="scientific">Panicum miliaceum</name>
    <name type="common">Proso millet</name>
    <name type="synonym">Broomcorn millet</name>
    <dbReference type="NCBI Taxonomy" id="4540"/>
    <lineage>
        <taxon>Eukaryota</taxon>
        <taxon>Viridiplantae</taxon>
        <taxon>Streptophyta</taxon>
        <taxon>Embryophyta</taxon>
        <taxon>Tracheophyta</taxon>
        <taxon>Spermatophyta</taxon>
        <taxon>Magnoliopsida</taxon>
        <taxon>Liliopsida</taxon>
        <taxon>Poales</taxon>
        <taxon>Poaceae</taxon>
        <taxon>PACMAD clade</taxon>
        <taxon>Panicoideae</taxon>
        <taxon>Panicodae</taxon>
        <taxon>Paniceae</taxon>
        <taxon>Panicinae</taxon>
        <taxon>Panicum</taxon>
        <taxon>Panicum sect. Panicum</taxon>
    </lineage>
</organism>
<reference evidence="3" key="1">
    <citation type="journal article" date="2019" name="Nat. Commun.">
        <title>The genome of broomcorn millet.</title>
        <authorList>
            <person name="Zou C."/>
            <person name="Miki D."/>
            <person name="Li D."/>
            <person name="Tang Q."/>
            <person name="Xiao L."/>
            <person name="Rajput S."/>
            <person name="Deng P."/>
            <person name="Jia W."/>
            <person name="Huang R."/>
            <person name="Zhang M."/>
            <person name="Sun Y."/>
            <person name="Hu J."/>
            <person name="Fu X."/>
            <person name="Schnable P.S."/>
            <person name="Li F."/>
            <person name="Zhang H."/>
            <person name="Feng B."/>
            <person name="Zhu X."/>
            <person name="Liu R."/>
            <person name="Schnable J.C."/>
            <person name="Zhu J.-K."/>
            <person name="Zhang H."/>
        </authorList>
    </citation>
    <scope>NUCLEOTIDE SEQUENCE [LARGE SCALE GENOMIC DNA]</scope>
</reference>
<dbReference type="Proteomes" id="UP000275267">
    <property type="component" value="Unassembled WGS sequence"/>
</dbReference>
<dbReference type="EMBL" id="PQIB02000005">
    <property type="protein sequence ID" value="RLN16250.1"/>
    <property type="molecule type" value="Genomic_DNA"/>
</dbReference>
<comment type="caution">
    <text evidence="2">The sequence shown here is derived from an EMBL/GenBank/DDBJ whole genome shotgun (WGS) entry which is preliminary data.</text>
</comment>
<dbReference type="AlphaFoldDB" id="A0A3L6S5K3"/>
<dbReference type="OrthoDB" id="690292at2759"/>
<gene>
    <name evidence="2" type="ORF">C2845_PM02G13070</name>
</gene>
<sequence>MAHGPKLLPYPSLSLHSLIYKPRQPATNPTDRHTVYPTKKRKEDLAKFSSSSRYSSFPIRKSRHPPSKEQGQNKHISIVDMSETIYNREQKLQNALIATSFDRAAPTPSIQDIYLAIQSKHGPSGKPAEISSFPPDFILHFANKYQKETVLAQKTIEGPNFSLTLCQWTNEYRSEIMEWNTHVSLEIKGIPPHLFLYDCLKPLILPHCGIRTANFDSTSSICKVNAYTKNMQSIPTKGRLGTSYHHFHGVTTPTFPITLTTTPYTEPEQNLPSQWAHDPSADVDLEETSSHFDPAQKEYEDWLNNPAKTTIGQSDSSSSDNADNHGDYYAYGTEYNKLSNICNLPSLLYIAY</sequence>
<evidence type="ECO:0000313" key="2">
    <source>
        <dbReference type="EMBL" id="RLN16250.1"/>
    </source>
</evidence>
<accession>A0A3L6S5K3</accession>
<evidence type="ECO:0000313" key="3">
    <source>
        <dbReference type="Proteomes" id="UP000275267"/>
    </source>
</evidence>
<keyword evidence="3" id="KW-1185">Reference proteome</keyword>
<feature type="region of interest" description="Disordered" evidence="1">
    <location>
        <begin position="21"/>
        <end position="73"/>
    </location>
</feature>